<dbReference type="PANTHER" id="PTHR36121">
    <property type="entry name" value="PROTEIN SXY"/>
    <property type="match status" value="1"/>
</dbReference>
<feature type="domain" description="TfoX N-terminal" evidence="1">
    <location>
        <begin position="8"/>
        <end position="100"/>
    </location>
</feature>
<proteinExistence type="predicted"/>
<accession>A0AAU7J956</accession>
<dbReference type="SUPFAM" id="SSF159894">
    <property type="entry name" value="YgaC/TfoX-N like"/>
    <property type="match status" value="1"/>
</dbReference>
<evidence type="ECO:0000313" key="2">
    <source>
        <dbReference type="EMBL" id="XBO36747.1"/>
    </source>
</evidence>
<sequence length="120" mass="13107">MDVRDLEEFFAPAGRVEARRMFGGVGVFADGLMVALQAGGVVYLKVDGESEPAFLAEGLEPFSYVAKGVTKSLGYRRLPDAAYDDPDAMRIWFGLALSAARRKAAARPARKPKRRSARDI</sequence>
<gene>
    <name evidence="2" type="ORF">ABEG18_13405</name>
</gene>
<reference evidence="2" key="1">
    <citation type="submission" date="2024-05" db="EMBL/GenBank/DDBJ databases">
        <authorList>
            <person name="Kim S."/>
            <person name="Heo J."/>
            <person name="Choi H."/>
            <person name="Choi Y."/>
            <person name="Kwon S.-W."/>
            <person name="Kim Y."/>
        </authorList>
    </citation>
    <scope>NUCLEOTIDE SEQUENCE</scope>
    <source>
        <strain evidence="2">KACC 23698</strain>
    </source>
</reference>
<protein>
    <submittedName>
        <fullName evidence="2">TfoX/Sxy family protein</fullName>
    </submittedName>
</protein>
<dbReference type="RefSeq" id="WP_406853562.1">
    <property type="nucleotide sequence ID" value="NZ_CP157484.1"/>
</dbReference>
<dbReference type="InterPro" id="IPR007076">
    <property type="entry name" value="TfoX_N"/>
</dbReference>
<dbReference type="Gene3D" id="3.30.1460.30">
    <property type="entry name" value="YgaC/TfoX-N like chaperone"/>
    <property type="match status" value="1"/>
</dbReference>
<evidence type="ECO:0000259" key="1">
    <source>
        <dbReference type="Pfam" id="PF04993"/>
    </source>
</evidence>
<dbReference type="PANTHER" id="PTHR36121:SF1">
    <property type="entry name" value="PROTEIN SXY"/>
    <property type="match status" value="1"/>
</dbReference>
<dbReference type="InterPro" id="IPR047525">
    <property type="entry name" value="TfoX-like"/>
</dbReference>
<name>A0AAU7J956_9HYPH</name>
<dbReference type="EMBL" id="CP157484">
    <property type="protein sequence ID" value="XBO36747.1"/>
    <property type="molecule type" value="Genomic_DNA"/>
</dbReference>
<organism evidence="2">
    <name type="scientific">Alsobacter sp. KACC 23698</name>
    <dbReference type="NCBI Taxonomy" id="3149229"/>
    <lineage>
        <taxon>Bacteria</taxon>
        <taxon>Pseudomonadati</taxon>
        <taxon>Pseudomonadota</taxon>
        <taxon>Alphaproteobacteria</taxon>
        <taxon>Hyphomicrobiales</taxon>
        <taxon>Alsobacteraceae</taxon>
        <taxon>Alsobacter</taxon>
    </lineage>
</organism>
<dbReference type="AlphaFoldDB" id="A0AAU7J956"/>
<dbReference type="Pfam" id="PF04993">
    <property type="entry name" value="TfoX_N"/>
    <property type="match status" value="1"/>
</dbReference>